<protein>
    <submittedName>
        <fullName evidence="2">Hercynine oxygenase</fullName>
    </submittedName>
</protein>
<comment type="caution">
    <text evidence="2">The sequence shown here is derived from an EMBL/GenBank/DDBJ whole genome shotgun (WGS) entry which is preliminary data.</text>
</comment>
<dbReference type="PANTHER" id="PTHR23150">
    <property type="entry name" value="SULFATASE MODIFYING FACTOR 1, 2"/>
    <property type="match status" value="1"/>
</dbReference>
<dbReference type="SUPFAM" id="SSF56436">
    <property type="entry name" value="C-type lectin-like"/>
    <property type="match status" value="1"/>
</dbReference>
<dbReference type="Pfam" id="PF03781">
    <property type="entry name" value="FGE-sulfatase"/>
    <property type="match status" value="1"/>
</dbReference>
<dbReference type="Gene3D" id="3.90.1580.10">
    <property type="entry name" value="paralog of FGE (formylglycine-generating enzyme)"/>
    <property type="match status" value="1"/>
</dbReference>
<dbReference type="EMBL" id="BPRB01000421">
    <property type="protein sequence ID" value="GJE62808.1"/>
    <property type="molecule type" value="Genomic_DNA"/>
</dbReference>
<name>A0ABQ4U6Z1_9HYPH</name>
<dbReference type="InterPro" id="IPR005532">
    <property type="entry name" value="SUMF_dom"/>
</dbReference>
<reference evidence="2" key="1">
    <citation type="journal article" date="2021" name="Front. Microbiol.">
        <title>Comprehensive Comparative Genomics and Phenotyping of Methylobacterium Species.</title>
        <authorList>
            <person name="Alessa O."/>
            <person name="Ogura Y."/>
            <person name="Fujitani Y."/>
            <person name="Takami H."/>
            <person name="Hayashi T."/>
            <person name="Sahin N."/>
            <person name="Tani A."/>
        </authorList>
    </citation>
    <scope>NUCLEOTIDE SEQUENCE</scope>
    <source>
        <strain evidence="2">DSM 23632</strain>
    </source>
</reference>
<gene>
    <name evidence="2" type="primary">egtB_3</name>
    <name evidence="2" type="ORF">MPOCJGCO_4944</name>
</gene>
<evidence type="ECO:0000313" key="3">
    <source>
        <dbReference type="Proteomes" id="UP001055057"/>
    </source>
</evidence>
<evidence type="ECO:0000313" key="2">
    <source>
        <dbReference type="EMBL" id="GJE62808.1"/>
    </source>
</evidence>
<dbReference type="Proteomes" id="UP001055057">
    <property type="component" value="Unassembled WGS sequence"/>
</dbReference>
<sequence>MALFAQVVNWLLKSRSLIRESQNIDLKTTKLALESVAFSFVVGSISSRTTMDQAAAAAAKLASINQLDAEKALHIEAFGNNCLVVSDGKISFWHESIRDYFAAFWLFRKLYESPGSIPLEVEKILYDVRFREVADLLIALLATSDGDMLQVLFREKLPRGASSIENIRATSLLARILKTGKAQGAKFTSDDGKQIEDALRRYIDLTETNLLTMSIADRREMLRAAGSLKKDFRLYGPPGRRAVETASPRVKIGKFPVTVQEYGRFLNFTAAGGHAGSAMKWQADHLPVMWDTQQDTLNAPVSGVDWQQADAYCRWLTVQMRSEHKRWSKIVVRLPSCDEWRSMTGLAPVENRDLKRWSGPFVSRFLAPVDPVGVYPERASPYGHQDISDGIWEWIGPSLDVRIRRKQIVSSEIVGGLHITFVKRVRGVLASPLVGFRIVFEDAV</sequence>
<feature type="domain" description="Sulfatase-modifying factor enzyme-like" evidence="1">
    <location>
        <begin position="249"/>
        <end position="400"/>
    </location>
</feature>
<keyword evidence="3" id="KW-1185">Reference proteome</keyword>
<dbReference type="PANTHER" id="PTHR23150:SF19">
    <property type="entry name" value="FORMYLGLYCINE-GENERATING ENZYME"/>
    <property type="match status" value="1"/>
</dbReference>
<dbReference type="InterPro" id="IPR051043">
    <property type="entry name" value="Sulfatase_Mod_Factor_Kinase"/>
</dbReference>
<proteinExistence type="predicted"/>
<dbReference type="InterPro" id="IPR042095">
    <property type="entry name" value="SUMF_sf"/>
</dbReference>
<reference evidence="2" key="2">
    <citation type="submission" date="2021-08" db="EMBL/GenBank/DDBJ databases">
        <authorList>
            <person name="Tani A."/>
            <person name="Ola A."/>
            <person name="Ogura Y."/>
            <person name="Katsura K."/>
            <person name="Hayashi T."/>
        </authorList>
    </citation>
    <scope>NUCLEOTIDE SEQUENCE</scope>
    <source>
        <strain evidence="2">DSM 23632</strain>
    </source>
</reference>
<evidence type="ECO:0000259" key="1">
    <source>
        <dbReference type="Pfam" id="PF03781"/>
    </source>
</evidence>
<dbReference type="InterPro" id="IPR016187">
    <property type="entry name" value="CTDL_fold"/>
</dbReference>
<accession>A0ABQ4U6Z1</accession>
<organism evidence="2 3">
    <name type="scientific">Methylobacterium trifolii</name>
    <dbReference type="NCBI Taxonomy" id="1003092"/>
    <lineage>
        <taxon>Bacteria</taxon>
        <taxon>Pseudomonadati</taxon>
        <taxon>Pseudomonadota</taxon>
        <taxon>Alphaproteobacteria</taxon>
        <taxon>Hyphomicrobiales</taxon>
        <taxon>Methylobacteriaceae</taxon>
        <taxon>Methylobacterium</taxon>
    </lineage>
</organism>